<dbReference type="InterPro" id="IPR001117">
    <property type="entry name" value="Cu-oxidase_2nd"/>
</dbReference>
<organism evidence="9 10">
    <name type="scientific">Paraphoma chrysanthemicola</name>
    <dbReference type="NCBI Taxonomy" id="798071"/>
    <lineage>
        <taxon>Eukaryota</taxon>
        <taxon>Fungi</taxon>
        <taxon>Dikarya</taxon>
        <taxon>Ascomycota</taxon>
        <taxon>Pezizomycotina</taxon>
        <taxon>Dothideomycetes</taxon>
        <taxon>Pleosporomycetidae</taxon>
        <taxon>Pleosporales</taxon>
        <taxon>Pleosporineae</taxon>
        <taxon>Phaeosphaeriaceae</taxon>
        <taxon>Paraphoma</taxon>
    </lineage>
</organism>
<evidence type="ECO:0000313" key="10">
    <source>
        <dbReference type="Proteomes" id="UP000813461"/>
    </source>
</evidence>
<dbReference type="Proteomes" id="UP000813461">
    <property type="component" value="Unassembled WGS sequence"/>
</dbReference>
<accession>A0A8K0VVE0</accession>
<evidence type="ECO:0000259" key="6">
    <source>
        <dbReference type="Pfam" id="PF00394"/>
    </source>
</evidence>
<evidence type="ECO:0000256" key="4">
    <source>
        <dbReference type="ARBA" id="ARBA00023008"/>
    </source>
</evidence>
<keyword evidence="4" id="KW-0186">Copper</keyword>
<comment type="caution">
    <text evidence="9">The sequence shown here is derived from an EMBL/GenBank/DDBJ whole genome shotgun (WGS) entry which is preliminary data.</text>
</comment>
<dbReference type="EMBL" id="JAGMVJ010000017">
    <property type="protein sequence ID" value="KAH7078321.1"/>
    <property type="molecule type" value="Genomic_DNA"/>
</dbReference>
<dbReference type="AlphaFoldDB" id="A0A8K0VVE0"/>
<dbReference type="PANTHER" id="PTHR11709:SF414">
    <property type="entry name" value="ADR239WP"/>
    <property type="match status" value="1"/>
</dbReference>
<reference evidence="9" key="1">
    <citation type="journal article" date="2021" name="Nat. Commun.">
        <title>Genetic determinants of endophytism in the Arabidopsis root mycobiome.</title>
        <authorList>
            <person name="Mesny F."/>
            <person name="Miyauchi S."/>
            <person name="Thiergart T."/>
            <person name="Pickel B."/>
            <person name="Atanasova L."/>
            <person name="Karlsson M."/>
            <person name="Huettel B."/>
            <person name="Barry K.W."/>
            <person name="Haridas S."/>
            <person name="Chen C."/>
            <person name="Bauer D."/>
            <person name="Andreopoulos W."/>
            <person name="Pangilinan J."/>
            <person name="LaButti K."/>
            <person name="Riley R."/>
            <person name="Lipzen A."/>
            <person name="Clum A."/>
            <person name="Drula E."/>
            <person name="Henrissat B."/>
            <person name="Kohler A."/>
            <person name="Grigoriev I.V."/>
            <person name="Martin F.M."/>
            <person name="Hacquard S."/>
        </authorList>
    </citation>
    <scope>NUCLEOTIDE SEQUENCE</scope>
    <source>
        <strain evidence="9">MPI-SDFR-AT-0120</strain>
    </source>
</reference>
<evidence type="ECO:0000313" key="9">
    <source>
        <dbReference type="EMBL" id="KAH7078321.1"/>
    </source>
</evidence>
<dbReference type="InterPro" id="IPR002355">
    <property type="entry name" value="Cu_oxidase_Cu_BS"/>
</dbReference>
<feature type="domain" description="Plastocyanin-like" evidence="8">
    <location>
        <begin position="106"/>
        <end position="218"/>
    </location>
</feature>
<keyword evidence="5" id="KW-1133">Transmembrane helix</keyword>
<dbReference type="PROSITE" id="PS00079">
    <property type="entry name" value="MULTICOPPER_OXIDASE1"/>
    <property type="match status" value="2"/>
</dbReference>
<evidence type="ECO:0000256" key="1">
    <source>
        <dbReference type="ARBA" id="ARBA00010609"/>
    </source>
</evidence>
<dbReference type="CDD" id="cd13910">
    <property type="entry name" value="CuRO_3_MCO_like_4"/>
    <property type="match status" value="1"/>
</dbReference>
<dbReference type="FunFam" id="2.60.40.420:FF:000071">
    <property type="entry name" value="Conidial pigment biosynthesis oxidase Abr1/brown 1"/>
    <property type="match status" value="1"/>
</dbReference>
<keyword evidence="5" id="KW-0472">Membrane</keyword>
<evidence type="ECO:0000256" key="5">
    <source>
        <dbReference type="SAM" id="Phobius"/>
    </source>
</evidence>
<feature type="domain" description="Plastocyanin-like" evidence="7">
    <location>
        <begin position="476"/>
        <end position="611"/>
    </location>
</feature>
<dbReference type="InterPro" id="IPR011706">
    <property type="entry name" value="Cu-oxidase_C"/>
</dbReference>
<protein>
    <submittedName>
        <fullName evidence="9">Multicopper oxidase-domain-containing protein</fullName>
    </submittedName>
</protein>
<proteinExistence type="inferred from homology"/>
<dbReference type="Pfam" id="PF07731">
    <property type="entry name" value="Cu-oxidase_2"/>
    <property type="match status" value="1"/>
</dbReference>
<keyword evidence="3" id="KW-0560">Oxidoreductase</keyword>
<sequence length="649" mass="73305">MEHVGLLTDSESAELDERTNNFEKEKTHWKGTPKPSRWQRLTYFVFGLLIFTALVLLFSPQSSHHNNGLASTITAQLRPEADYILDSQWDFNAAPTTREHTWIISDHTLNPDGVFRPMILINATFPGPLIECNEGDEIIVHVHNHATNATSVHWHGLFQNGTNHMDGTTGVTQCPIAPGHTFTYRFNVTGQTGTYYYHSHVSMQASDGLVGPLVIHPRGDTAKDLQKMAYQQDRVVMLSDHYYDLSAELLWRYLAPGNENDEPVPPSALINGRNVRDCTDLPNRKCDANGLAQALFDLSGTEKTRLRILNVGAFAEFSLQIDEHEFHVTEVDGTDVLPQAIHRLNINPAQRYSIIVSRPQHSEKDAFWMRARMVTHCFAYEEPELKEEVWGVVQYNNETDTQQHTQGRTMPNSLDWPDIIEVECRDLNTSSLEPSLPIPAPATAEHTLSLRSSFQIRDWRLSRGYLNDSSFRINASSPILHTLLSSPPSTHSNPPRNGINNISFIPATQLVYQTTGTPTIDIIVQNFDDGTHPFHLHGYKFWILAQGTGYPPPCLSDTLDLGNKLRRDTVSVEAYGWVWIRFVADNPGVWAFHCHIGWHMEAGLGMAFATRMEEFRRSEGVEEGMRMCGVDGVERGMGPGDEIWEGRWD</sequence>
<gene>
    <name evidence="9" type="ORF">FB567DRAFT_132529</name>
</gene>
<evidence type="ECO:0000256" key="2">
    <source>
        <dbReference type="ARBA" id="ARBA00022723"/>
    </source>
</evidence>
<dbReference type="InterPro" id="IPR008972">
    <property type="entry name" value="Cupredoxin"/>
</dbReference>
<dbReference type="GO" id="GO:0016491">
    <property type="term" value="F:oxidoreductase activity"/>
    <property type="evidence" value="ECO:0007669"/>
    <property type="project" value="UniProtKB-KW"/>
</dbReference>
<keyword evidence="2" id="KW-0479">Metal-binding</keyword>
<keyword evidence="10" id="KW-1185">Reference proteome</keyword>
<dbReference type="InterPro" id="IPR011707">
    <property type="entry name" value="Cu-oxidase-like_N"/>
</dbReference>
<dbReference type="OrthoDB" id="2121828at2759"/>
<dbReference type="Pfam" id="PF00394">
    <property type="entry name" value="Cu-oxidase"/>
    <property type="match status" value="1"/>
</dbReference>
<evidence type="ECO:0000256" key="3">
    <source>
        <dbReference type="ARBA" id="ARBA00023002"/>
    </source>
</evidence>
<feature type="domain" description="Plastocyanin-like" evidence="6">
    <location>
        <begin position="233"/>
        <end position="374"/>
    </location>
</feature>
<dbReference type="CDD" id="cd13857">
    <property type="entry name" value="CuRO_1_Diphenol_Ox"/>
    <property type="match status" value="1"/>
</dbReference>
<dbReference type="Pfam" id="PF07732">
    <property type="entry name" value="Cu-oxidase_3"/>
    <property type="match status" value="1"/>
</dbReference>
<keyword evidence="5" id="KW-0812">Transmembrane</keyword>
<dbReference type="PANTHER" id="PTHR11709">
    <property type="entry name" value="MULTI-COPPER OXIDASE"/>
    <property type="match status" value="1"/>
</dbReference>
<dbReference type="InterPro" id="IPR045087">
    <property type="entry name" value="Cu-oxidase_fam"/>
</dbReference>
<evidence type="ECO:0000259" key="7">
    <source>
        <dbReference type="Pfam" id="PF07731"/>
    </source>
</evidence>
<dbReference type="InterPro" id="IPR033138">
    <property type="entry name" value="Cu_oxidase_CS"/>
</dbReference>
<dbReference type="SUPFAM" id="SSF49503">
    <property type="entry name" value="Cupredoxins"/>
    <property type="match status" value="3"/>
</dbReference>
<dbReference type="PROSITE" id="PS00080">
    <property type="entry name" value="MULTICOPPER_OXIDASE2"/>
    <property type="match status" value="1"/>
</dbReference>
<dbReference type="GO" id="GO:0005507">
    <property type="term" value="F:copper ion binding"/>
    <property type="evidence" value="ECO:0007669"/>
    <property type="project" value="InterPro"/>
</dbReference>
<dbReference type="Gene3D" id="2.60.40.420">
    <property type="entry name" value="Cupredoxins - blue copper proteins"/>
    <property type="match status" value="3"/>
</dbReference>
<evidence type="ECO:0000259" key="8">
    <source>
        <dbReference type="Pfam" id="PF07732"/>
    </source>
</evidence>
<feature type="transmembrane region" description="Helical" evidence="5">
    <location>
        <begin position="41"/>
        <end position="59"/>
    </location>
</feature>
<comment type="similarity">
    <text evidence="1">Belongs to the multicopper oxidase family.</text>
</comment>
<name>A0A8K0VVE0_9PLEO</name>